<dbReference type="PANTHER" id="PTHR14107">
    <property type="entry name" value="WD REPEAT PROTEIN"/>
    <property type="match status" value="1"/>
</dbReference>
<dbReference type="PROSITE" id="PS50294">
    <property type="entry name" value="WD_REPEATS_REGION"/>
    <property type="match status" value="1"/>
</dbReference>
<feature type="repeat" description="WD" evidence="3">
    <location>
        <begin position="444"/>
        <end position="476"/>
    </location>
</feature>
<dbReference type="OMA" id="CHDINAV"/>
<evidence type="ECO:0000256" key="2">
    <source>
        <dbReference type="ARBA" id="ARBA00022737"/>
    </source>
</evidence>
<reference evidence="5 6" key="1">
    <citation type="submission" date="2016-07" db="EMBL/GenBank/DDBJ databases">
        <title>Pervasive Adenine N6-methylation of Active Genes in Fungi.</title>
        <authorList>
            <consortium name="DOE Joint Genome Institute"/>
            <person name="Mondo S.J."/>
            <person name="Dannebaum R.O."/>
            <person name="Kuo R.C."/>
            <person name="Labutti K."/>
            <person name="Haridas S."/>
            <person name="Kuo A."/>
            <person name="Salamov A."/>
            <person name="Ahrendt S.R."/>
            <person name="Lipzen A."/>
            <person name="Sullivan W."/>
            <person name="Andreopoulos W.B."/>
            <person name="Clum A."/>
            <person name="Lindquist E."/>
            <person name="Daum C."/>
            <person name="Ramamoorthy G.K."/>
            <person name="Gryganskyi A."/>
            <person name="Culley D."/>
            <person name="Magnuson J.K."/>
            <person name="James T.Y."/>
            <person name="O'Malley M.A."/>
            <person name="Stajich J.E."/>
            <person name="Spatafora J.W."/>
            <person name="Visel A."/>
            <person name="Grigoriev I.V."/>
        </authorList>
    </citation>
    <scope>NUCLEOTIDE SEQUENCE [LARGE SCALE GENOMIC DNA]</scope>
    <source>
        <strain evidence="5 6">12-1054</strain>
    </source>
</reference>
<evidence type="ECO:0000256" key="4">
    <source>
        <dbReference type="SAM" id="MobiDB-lite"/>
    </source>
</evidence>
<dbReference type="AlphaFoldDB" id="A0A1Y2FCW6"/>
<comment type="caution">
    <text evidence="5">The sequence shown here is derived from an EMBL/GenBank/DDBJ whole genome shotgun (WGS) entry which is preliminary data.</text>
</comment>
<dbReference type="InterPro" id="IPR015943">
    <property type="entry name" value="WD40/YVTN_repeat-like_dom_sf"/>
</dbReference>
<organism evidence="5 6">
    <name type="scientific">Protomyces lactucae-debilis</name>
    <dbReference type="NCBI Taxonomy" id="2754530"/>
    <lineage>
        <taxon>Eukaryota</taxon>
        <taxon>Fungi</taxon>
        <taxon>Dikarya</taxon>
        <taxon>Ascomycota</taxon>
        <taxon>Taphrinomycotina</taxon>
        <taxon>Taphrinomycetes</taxon>
        <taxon>Taphrinales</taxon>
        <taxon>Protomycetaceae</taxon>
        <taxon>Protomyces</taxon>
    </lineage>
</organism>
<dbReference type="InterPro" id="IPR036322">
    <property type="entry name" value="WD40_repeat_dom_sf"/>
</dbReference>
<gene>
    <name evidence="5" type="ORF">BCR37DRAFT_44757</name>
</gene>
<dbReference type="GO" id="GO:0051286">
    <property type="term" value="C:cell tip"/>
    <property type="evidence" value="ECO:0007669"/>
    <property type="project" value="TreeGrafter"/>
</dbReference>
<dbReference type="SUPFAM" id="SSF50978">
    <property type="entry name" value="WD40 repeat-like"/>
    <property type="match status" value="1"/>
</dbReference>
<dbReference type="Proteomes" id="UP000193685">
    <property type="component" value="Unassembled WGS sequence"/>
</dbReference>
<evidence type="ECO:0000313" key="5">
    <source>
        <dbReference type="EMBL" id="ORY81457.1"/>
    </source>
</evidence>
<dbReference type="SMART" id="SM00320">
    <property type="entry name" value="WD40"/>
    <property type="match status" value="4"/>
</dbReference>
<evidence type="ECO:0000256" key="3">
    <source>
        <dbReference type="PROSITE-ProRule" id="PRU00221"/>
    </source>
</evidence>
<keyword evidence="1 3" id="KW-0853">WD repeat</keyword>
<protein>
    <submittedName>
        <fullName evidence="5">WD40-repeat-containing domain protein</fullName>
    </submittedName>
</protein>
<dbReference type="GO" id="GO:0005634">
    <property type="term" value="C:nucleus"/>
    <property type="evidence" value="ECO:0007669"/>
    <property type="project" value="TreeGrafter"/>
</dbReference>
<keyword evidence="2" id="KW-0677">Repeat</keyword>
<evidence type="ECO:0000313" key="6">
    <source>
        <dbReference type="Proteomes" id="UP000193685"/>
    </source>
</evidence>
<dbReference type="PANTHER" id="PTHR14107:SF16">
    <property type="entry name" value="AT02583P"/>
    <property type="match status" value="1"/>
</dbReference>
<feature type="region of interest" description="Disordered" evidence="4">
    <location>
        <begin position="119"/>
        <end position="170"/>
    </location>
</feature>
<dbReference type="OrthoDB" id="3367at2759"/>
<dbReference type="Gene3D" id="2.130.10.10">
    <property type="entry name" value="YVTN repeat-like/Quinoprotein amine dehydrogenase"/>
    <property type="match status" value="1"/>
</dbReference>
<name>A0A1Y2FCW6_PROLT</name>
<dbReference type="GO" id="GO:0032153">
    <property type="term" value="C:cell division site"/>
    <property type="evidence" value="ECO:0007669"/>
    <property type="project" value="TreeGrafter"/>
</dbReference>
<dbReference type="InterPro" id="IPR051362">
    <property type="entry name" value="WD_repeat_creC_regulators"/>
</dbReference>
<sequence>MFVPMPMSAPVVVRPEHFYNKYEKLDDALPQHQFVASEGTYRATDDINLAFPASHPSEPLPNPNPLTPYAAPWSNGLKLKLVRKSNTKENGSSPFPVTLPVVRTLSQGDMPIMDKLTMDENGQQTNGHAIHDDAASSNGDTNGDALTHSVTTQSSHAQAGLDQTPPTLSSSFDMIGSPMDRINSQAVSLGGSSVFDAAYGSGKRKKRTGTSANGTTSTYVSRAVTDPALNTRLLEPNREDVLVLGNMTRCISMFDIGAKATMKHEPLSKLLFSLAQITCHDINAVTKTQRSMDVVIGTSTGDICWYDPVSTKYLRFNKQRCIAPGAVTAIQWLPGSESLFMATHANGLLVVYDKDREDVDFYAQLVADNMNVGEDPDRNPAFPIYKSCNDLKAPKTNPVSSFGVSRQACTAFAISPDQTHVAVTCDDGCLKVINFRDEKLLDVYSSYYGGLTCVAWSPDGQYIVTGGKDDTVTIWSFLESCIVARCQGHSSFITAVAFDQWKCDQYSYRIGSVADDGNLLLWDFAIASLHKPSNKAAKNQALQMPDEAHRPLITTSHDHKSRTKVAHGTVFHLVSFLETWFWGAHVRRKIESARHLSVGSNQCALLRTNWPQKARTMLTSI</sequence>
<dbReference type="PROSITE" id="PS50082">
    <property type="entry name" value="WD_REPEATS_2"/>
    <property type="match status" value="1"/>
</dbReference>
<dbReference type="EMBL" id="MCFI01000011">
    <property type="protein sequence ID" value="ORY81457.1"/>
    <property type="molecule type" value="Genomic_DNA"/>
</dbReference>
<accession>A0A1Y2FCW6</accession>
<dbReference type="GO" id="GO:0045013">
    <property type="term" value="P:carbon catabolite repression of transcription"/>
    <property type="evidence" value="ECO:0007669"/>
    <property type="project" value="TreeGrafter"/>
</dbReference>
<dbReference type="Pfam" id="PF00400">
    <property type="entry name" value="WD40"/>
    <property type="match status" value="2"/>
</dbReference>
<dbReference type="RefSeq" id="XP_040724833.1">
    <property type="nucleotide sequence ID" value="XM_040872304.1"/>
</dbReference>
<evidence type="ECO:0000256" key="1">
    <source>
        <dbReference type="ARBA" id="ARBA00022574"/>
    </source>
</evidence>
<feature type="compositionally biased region" description="Polar residues" evidence="4">
    <location>
        <begin position="148"/>
        <end position="157"/>
    </location>
</feature>
<dbReference type="InterPro" id="IPR001680">
    <property type="entry name" value="WD40_rpt"/>
</dbReference>
<proteinExistence type="predicted"/>
<dbReference type="GeneID" id="63788903"/>
<keyword evidence="6" id="KW-1185">Reference proteome</keyword>
<dbReference type="STRING" id="56484.A0A1Y2FCW6"/>